<reference evidence="1 2" key="1">
    <citation type="submission" date="2021-04" db="EMBL/GenBank/DDBJ databases">
        <title>Chitinophaga sp. nov., isolated from the rhizosphere soil.</title>
        <authorList>
            <person name="He S."/>
        </authorList>
    </citation>
    <scope>NUCLEOTIDE SEQUENCE [LARGE SCALE GENOMIC DNA]</scope>
    <source>
        <strain evidence="1 2">2R12</strain>
    </source>
</reference>
<sequence length="899" mass="101724">MMKKLLVLFILVYGLGKAQIERNFGTTPDPVPSASSFASYSNTPISLATGVPEISVPLFTLPTSNKNLTIPLGLSNHVYNVGLKKPAGEVGLGWSLSKVGIISRVINNDVDEKYDNNSKPDYKKNIFDDLYYYNIPGSSGKFKFVRDTINNTFTLNNISGNNVKIDYTRTANTATLILESFKITDDKGFKYFYDNYSIASREGYKTNYRSAFYLSKILDENDIEIVNLAYQKDTRYSGTSTKYQSCNLTTVTTIFGKINFENIYEPYWENNGSSDPNKLQSVSLLDNSGRQVSKYKFEYGIISIPNNQAEEKRILTNLYKLDKDQNTIARYSFQYENSGSTPSQMIGALTEMKLPEGGRVVYQYDANEIYTAVSYPGADNYSIKYPEIQRYVYDQIFFDTNITRTYTFQVDEPRAIFIRKDDYVFYKNKYQLGIHDNPDTYNYQITYVVKKAGTVVTSNETPKYLLTPGTYTIEVNTGFGNGEFSIGRIETDPPPYRNAKTIATGARIRRIEYYDNNTLKKSINYKYDAFDNAWNSSGDYFTLETCQSQEYDYLNSVILYNNVKEIYGDSNNLGYSQYYFKRPTDFIGNGTRPHYNLVSGGLLYKKEVYNTQNQLVSSENIDYVLNEINNASEYTLCDGTTSKASWTRSAKTTSKAFFSDGSALENISEITYSPLNFEPVYTKVTAPDGKITETNIKYSSDLNNIKLVNARMLSTALETEMKINGKLVSKAETKYDNPSSLQVTSINSYEMQNQSAQTKVIFSNYDSYGNPVETKTPKGIPTAVIYGYNNTKPIAKIEGSSYAQIISLPAVQNAITASNSATPENESDLKTALENLRISSFLKEFNVSTYTWDVLTGMTSITTPNGSKEMYTYDKAGRLEKVVDQNGKTLKTYQYNYKQ</sequence>
<dbReference type="EMBL" id="JAGTXB010000003">
    <property type="protein sequence ID" value="MBS0027236.1"/>
    <property type="molecule type" value="Genomic_DNA"/>
</dbReference>
<organism evidence="1 2">
    <name type="scientific">Chitinophaga hostae</name>
    <dbReference type="NCBI Taxonomy" id="2831022"/>
    <lineage>
        <taxon>Bacteria</taxon>
        <taxon>Pseudomonadati</taxon>
        <taxon>Bacteroidota</taxon>
        <taxon>Chitinophagia</taxon>
        <taxon>Chitinophagales</taxon>
        <taxon>Chitinophagaceae</taxon>
        <taxon>Chitinophaga</taxon>
    </lineage>
</organism>
<dbReference type="RefSeq" id="WP_211972341.1">
    <property type="nucleotide sequence ID" value="NZ_JAGTXB010000003.1"/>
</dbReference>
<gene>
    <name evidence="1" type="ORF">KE626_07940</name>
</gene>
<evidence type="ECO:0000313" key="1">
    <source>
        <dbReference type="EMBL" id="MBS0027236.1"/>
    </source>
</evidence>
<protein>
    <submittedName>
        <fullName evidence="1">RHS repeat protein</fullName>
    </submittedName>
</protein>
<dbReference type="Proteomes" id="UP000676386">
    <property type="component" value="Unassembled WGS sequence"/>
</dbReference>
<keyword evidence="2" id="KW-1185">Reference proteome</keyword>
<dbReference type="Gene3D" id="2.180.10.10">
    <property type="entry name" value="RHS repeat-associated core"/>
    <property type="match status" value="1"/>
</dbReference>
<comment type="caution">
    <text evidence="1">The sequence shown here is derived from an EMBL/GenBank/DDBJ whole genome shotgun (WGS) entry which is preliminary data.</text>
</comment>
<name>A0ABS5IWB0_9BACT</name>
<proteinExistence type="predicted"/>
<accession>A0ABS5IWB0</accession>
<evidence type="ECO:0000313" key="2">
    <source>
        <dbReference type="Proteomes" id="UP000676386"/>
    </source>
</evidence>